<keyword evidence="6" id="KW-1185">Reference proteome</keyword>
<evidence type="ECO:0000256" key="2">
    <source>
        <dbReference type="ARBA" id="ARBA00023125"/>
    </source>
</evidence>
<name>A0ABW3VJ54_9PSEU</name>
<dbReference type="InterPro" id="IPR036390">
    <property type="entry name" value="WH_DNA-bd_sf"/>
</dbReference>
<dbReference type="Proteomes" id="UP001597182">
    <property type="component" value="Unassembled WGS sequence"/>
</dbReference>
<dbReference type="InterPro" id="IPR000835">
    <property type="entry name" value="HTH_MarR-typ"/>
</dbReference>
<dbReference type="PANTHER" id="PTHR33164:SF64">
    <property type="entry name" value="TRANSCRIPTIONAL REGULATOR SLYA"/>
    <property type="match status" value="1"/>
</dbReference>
<sequence length="148" mass="16394">MGDPTAQVSLALLLAQAERYATDRLDDVLRATGLTVDQYRVLLQLADGHGHSMTEVAEQAVLSPATLTRVVDRLSQLNLLHRRIDPVDRRRALLYMSHRGEPLLRQIINEEGALQEELEARLGVVDYNHLLDTLQTMISASATASAGR</sequence>
<protein>
    <submittedName>
        <fullName evidence="5">MarR family winged helix-turn-helix transcriptional regulator</fullName>
    </submittedName>
</protein>
<dbReference type="Pfam" id="PF01047">
    <property type="entry name" value="MarR"/>
    <property type="match status" value="1"/>
</dbReference>
<evidence type="ECO:0000313" key="6">
    <source>
        <dbReference type="Proteomes" id="UP001597182"/>
    </source>
</evidence>
<dbReference type="EMBL" id="JBHTMB010000141">
    <property type="protein sequence ID" value="MFD1234933.1"/>
    <property type="molecule type" value="Genomic_DNA"/>
</dbReference>
<comment type="caution">
    <text evidence="5">The sequence shown here is derived from an EMBL/GenBank/DDBJ whole genome shotgun (WGS) entry which is preliminary data.</text>
</comment>
<reference evidence="6" key="1">
    <citation type="journal article" date="2019" name="Int. J. Syst. Evol. Microbiol.">
        <title>The Global Catalogue of Microorganisms (GCM) 10K type strain sequencing project: providing services to taxonomists for standard genome sequencing and annotation.</title>
        <authorList>
            <consortium name="The Broad Institute Genomics Platform"/>
            <consortium name="The Broad Institute Genome Sequencing Center for Infectious Disease"/>
            <person name="Wu L."/>
            <person name="Ma J."/>
        </authorList>
    </citation>
    <scope>NUCLEOTIDE SEQUENCE [LARGE SCALE GENOMIC DNA]</scope>
    <source>
        <strain evidence="6">CCUG 49018</strain>
    </source>
</reference>
<feature type="domain" description="HTH marR-type" evidence="4">
    <location>
        <begin position="7"/>
        <end position="139"/>
    </location>
</feature>
<organism evidence="5 6">
    <name type="scientific">Pseudonocardia benzenivorans</name>
    <dbReference type="NCBI Taxonomy" id="228005"/>
    <lineage>
        <taxon>Bacteria</taxon>
        <taxon>Bacillati</taxon>
        <taxon>Actinomycetota</taxon>
        <taxon>Actinomycetes</taxon>
        <taxon>Pseudonocardiales</taxon>
        <taxon>Pseudonocardiaceae</taxon>
        <taxon>Pseudonocardia</taxon>
    </lineage>
</organism>
<evidence type="ECO:0000259" key="4">
    <source>
        <dbReference type="PROSITE" id="PS50995"/>
    </source>
</evidence>
<keyword evidence="3" id="KW-0804">Transcription</keyword>
<dbReference type="InterPro" id="IPR039422">
    <property type="entry name" value="MarR/SlyA-like"/>
</dbReference>
<evidence type="ECO:0000256" key="1">
    <source>
        <dbReference type="ARBA" id="ARBA00023015"/>
    </source>
</evidence>
<dbReference type="PROSITE" id="PS50995">
    <property type="entry name" value="HTH_MARR_2"/>
    <property type="match status" value="1"/>
</dbReference>
<evidence type="ECO:0000256" key="3">
    <source>
        <dbReference type="ARBA" id="ARBA00023163"/>
    </source>
</evidence>
<keyword evidence="1" id="KW-0805">Transcription regulation</keyword>
<dbReference type="SUPFAM" id="SSF46785">
    <property type="entry name" value="Winged helix' DNA-binding domain"/>
    <property type="match status" value="1"/>
</dbReference>
<gene>
    <name evidence="5" type="ORF">ACFQ34_16700</name>
</gene>
<accession>A0ABW3VJ54</accession>
<dbReference type="SMART" id="SM00347">
    <property type="entry name" value="HTH_MARR"/>
    <property type="match status" value="1"/>
</dbReference>
<dbReference type="Gene3D" id="1.10.10.10">
    <property type="entry name" value="Winged helix-like DNA-binding domain superfamily/Winged helix DNA-binding domain"/>
    <property type="match status" value="1"/>
</dbReference>
<dbReference type="RefSeq" id="WP_103380943.1">
    <property type="nucleotide sequence ID" value="NZ_BAABKS010000029.1"/>
</dbReference>
<evidence type="ECO:0000313" key="5">
    <source>
        <dbReference type="EMBL" id="MFD1234933.1"/>
    </source>
</evidence>
<proteinExistence type="predicted"/>
<dbReference type="PANTHER" id="PTHR33164">
    <property type="entry name" value="TRANSCRIPTIONAL REGULATOR, MARR FAMILY"/>
    <property type="match status" value="1"/>
</dbReference>
<keyword evidence="2" id="KW-0238">DNA-binding</keyword>
<dbReference type="InterPro" id="IPR036388">
    <property type="entry name" value="WH-like_DNA-bd_sf"/>
</dbReference>